<evidence type="ECO:0000313" key="8">
    <source>
        <dbReference type="Proteomes" id="UP001589890"/>
    </source>
</evidence>
<accession>A0ABV6QDE9</accession>
<keyword evidence="3 7" id="KW-0378">Hydrolase</keyword>
<comment type="caution">
    <text evidence="7">The sequence shown here is derived from an EMBL/GenBank/DDBJ whole genome shotgun (WGS) entry which is preliminary data.</text>
</comment>
<dbReference type="PANTHER" id="PTHR43248:SF29">
    <property type="entry name" value="TRIPEPTIDYL AMINOPEPTIDASE"/>
    <property type="match status" value="1"/>
</dbReference>
<evidence type="ECO:0000256" key="1">
    <source>
        <dbReference type="ARBA" id="ARBA00010088"/>
    </source>
</evidence>
<keyword evidence="2 4" id="KW-0732">Signal</keyword>
<evidence type="ECO:0000256" key="2">
    <source>
        <dbReference type="ARBA" id="ARBA00022729"/>
    </source>
</evidence>
<feature type="signal peptide" evidence="4">
    <location>
        <begin position="1"/>
        <end position="23"/>
    </location>
</feature>
<evidence type="ECO:0000256" key="3">
    <source>
        <dbReference type="ARBA" id="ARBA00022801"/>
    </source>
</evidence>
<dbReference type="Proteomes" id="UP001589890">
    <property type="component" value="Unassembled WGS sequence"/>
</dbReference>
<comment type="similarity">
    <text evidence="1">Belongs to the peptidase S33 family.</text>
</comment>
<protein>
    <submittedName>
        <fullName evidence="7">Alpha/beta hydrolase</fullName>
    </submittedName>
</protein>
<evidence type="ECO:0000256" key="4">
    <source>
        <dbReference type="SAM" id="SignalP"/>
    </source>
</evidence>
<feature type="domain" description="AB hydrolase-1" evidence="5">
    <location>
        <begin position="98"/>
        <end position="253"/>
    </location>
</feature>
<dbReference type="InterPro" id="IPR000073">
    <property type="entry name" value="AB_hydrolase_1"/>
</dbReference>
<sequence length="550" mass="59087">MLTRRRTSALVLAAALVAPLAIAVPAATAAAPTAASTAARGPVVPKIAWGSCGDKPELKPFQCASVEVPTDYDKPRGATTTIALTRLPATNPGAKLGTVFMNPGGPGGPGVQTLHQIGLTAYSPQLRARFDILGFDPRGVGLSDPTTCFPTAAEEAKFFEGQEIFPLGKAQEREYLKGSIQLALNCMTTSPDRFAHMSTANVARDMDLLRQAVGDKKLTYIGYSYGTYLGATYAKLFPGKVRALVLDGTMQPEWYSGSDGDSRPLGARIRQGEGGTEVLAEFNRQCAQAGASACPLAGLGDPAKVTEAMLQRLKVEPAVVTLPDGTKFSVNYQTAVMTIFFGLYDPAGYADLSALITQLAVASGQSAKRATVATQRVPSSVLSWIRRAEDYSGIGSGLQPCIESRQSGRPFAYPQYADAADKVAPHFGRARTWIGQPCEFMPIRDTDAYLGPWKQTTKEPVLVIGTKFDPATPYRATRPYTDFWPNGRMVTVNGWGHTMLYKSKCADNLITNYLVDLKAPADGTTCEQDRKPFDPLPMKAKNTTTMTPLF</sequence>
<gene>
    <name evidence="7" type="ORF">ACFFGN_00825</name>
</gene>
<dbReference type="InterPro" id="IPR051601">
    <property type="entry name" value="Serine_prot/Carboxylest_S33"/>
</dbReference>
<dbReference type="PANTHER" id="PTHR43248">
    <property type="entry name" value="2-SUCCINYL-6-HYDROXY-2,4-CYCLOHEXADIENE-1-CARBOXYLATE SYNTHASE"/>
    <property type="match status" value="1"/>
</dbReference>
<feature type="chain" id="PRO_5045887558" evidence="4">
    <location>
        <begin position="24"/>
        <end position="550"/>
    </location>
</feature>
<name>A0ABV6QDE9_9ACTN</name>
<proteinExistence type="inferred from homology"/>
<dbReference type="SUPFAM" id="SSF53474">
    <property type="entry name" value="alpha/beta-Hydrolases"/>
    <property type="match status" value="1"/>
</dbReference>
<dbReference type="Pfam" id="PF08386">
    <property type="entry name" value="Abhydrolase_4"/>
    <property type="match status" value="1"/>
</dbReference>
<dbReference type="EMBL" id="JBHLTC010000001">
    <property type="protein sequence ID" value="MFC0622585.1"/>
    <property type="molecule type" value="Genomic_DNA"/>
</dbReference>
<evidence type="ECO:0000259" key="6">
    <source>
        <dbReference type="Pfam" id="PF08386"/>
    </source>
</evidence>
<dbReference type="GO" id="GO:0016787">
    <property type="term" value="F:hydrolase activity"/>
    <property type="evidence" value="ECO:0007669"/>
    <property type="project" value="UniProtKB-KW"/>
</dbReference>
<dbReference type="InterPro" id="IPR029058">
    <property type="entry name" value="AB_hydrolase_fold"/>
</dbReference>
<evidence type="ECO:0000259" key="5">
    <source>
        <dbReference type="Pfam" id="PF00561"/>
    </source>
</evidence>
<dbReference type="Pfam" id="PF00561">
    <property type="entry name" value="Abhydrolase_1"/>
    <property type="match status" value="1"/>
</dbReference>
<dbReference type="Gene3D" id="3.40.50.1820">
    <property type="entry name" value="alpha/beta hydrolase"/>
    <property type="match status" value="1"/>
</dbReference>
<dbReference type="RefSeq" id="WP_380043263.1">
    <property type="nucleotide sequence ID" value="NZ_JBHLTC010000001.1"/>
</dbReference>
<reference evidence="7 8" key="1">
    <citation type="submission" date="2024-09" db="EMBL/GenBank/DDBJ databases">
        <authorList>
            <person name="Sun Q."/>
            <person name="Mori K."/>
        </authorList>
    </citation>
    <scope>NUCLEOTIDE SEQUENCE [LARGE SCALE GENOMIC DNA]</scope>
    <source>
        <strain evidence="7 8">CGMCC 1.15906</strain>
    </source>
</reference>
<evidence type="ECO:0000313" key="7">
    <source>
        <dbReference type="EMBL" id="MFC0622585.1"/>
    </source>
</evidence>
<dbReference type="InterPro" id="IPR013595">
    <property type="entry name" value="Pept_S33_TAP-like_C"/>
</dbReference>
<keyword evidence="8" id="KW-1185">Reference proteome</keyword>
<feature type="domain" description="Peptidase S33 tripeptidyl aminopeptidase-like C-terminal" evidence="6">
    <location>
        <begin position="425"/>
        <end position="526"/>
    </location>
</feature>
<organism evidence="7 8">
    <name type="scientific">Kribbella deserti</name>
    <dbReference type="NCBI Taxonomy" id="1926257"/>
    <lineage>
        <taxon>Bacteria</taxon>
        <taxon>Bacillati</taxon>
        <taxon>Actinomycetota</taxon>
        <taxon>Actinomycetes</taxon>
        <taxon>Propionibacteriales</taxon>
        <taxon>Kribbellaceae</taxon>
        <taxon>Kribbella</taxon>
    </lineage>
</organism>